<reference evidence="4" key="1">
    <citation type="submission" date="2016-06" db="UniProtKB">
        <authorList>
            <consortium name="WormBaseParasite"/>
        </authorList>
    </citation>
    <scope>IDENTIFICATION</scope>
</reference>
<keyword evidence="1" id="KW-0472">Membrane</keyword>
<organism evidence="4">
    <name type="scientific">Soboliphyme baturini</name>
    <dbReference type="NCBI Taxonomy" id="241478"/>
    <lineage>
        <taxon>Eukaryota</taxon>
        <taxon>Metazoa</taxon>
        <taxon>Ecdysozoa</taxon>
        <taxon>Nematoda</taxon>
        <taxon>Enoplea</taxon>
        <taxon>Dorylaimia</taxon>
        <taxon>Dioctophymatida</taxon>
        <taxon>Dioctophymatoidea</taxon>
        <taxon>Soboliphymatidae</taxon>
        <taxon>Soboliphyme</taxon>
    </lineage>
</organism>
<evidence type="ECO:0000313" key="3">
    <source>
        <dbReference type="Proteomes" id="UP000270296"/>
    </source>
</evidence>
<protein>
    <submittedName>
        <fullName evidence="4">MARVEL domain-containing protein</fullName>
    </submittedName>
</protein>
<keyword evidence="1" id="KW-0812">Transmembrane</keyword>
<dbReference type="OrthoDB" id="5917960at2759"/>
<dbReference type="WBParaSite" id="SBAD_0000904101-mRNA-1">
    <property type="protein sequence ID" value="SBAD_0000904101-mRNA-1"/>
    <property type="gene ID" value="SBAD_0000904101"/>
</dbReference>
<feature type="transmembrane region" description="Helical" evidence="1">
    <location>
        <begin position="88"/>
        <end position="107"/>
    </location>
</feature>
<sequence length="169" mass="19573">MGELQLRYSYCFSSVQGLLKLLQIVSSSGVRAEYHSNKRHTSDMSVERFHVQIFSSVILGLLLWETVIRTDRAYYAYRYLYEGEQYTVFVASFALCVISLFLILFFFNCHQGPLAACRCFNLAQFTYFLLFLMWIAAAGVEVWVTTRFKGYYGEQSELYGRRAAAAVNY</sequence>
<gene>
    <name evidence="2" type="ORF">SBAD_LOCUS8728</name>
</gene>
<dbReference type="EMBL" id="UZAM01011902">
    <property type="protein sequence ID" value="VDP18895.1"/>
    <property type="molecule type" value="Genomic_DNA"/>
</dbReference>
<keyword evidence="1" id="KW-1133">Transmembrane helix</keyword>
<accession>A0A183IYN0</accession>
<feature type="transmembrane region" description="Helical" evidence="1">
    <location>
        <begin position="49"/>
        <end position="67"/>
    </location>
</feature>
<evidence type="ECO:0000313" key="4">
    <source>
        <dbReference type="WBParaSite" id="SBAD_0000904101-mRNA-1"/>
    </source>
</evidence>
<reference evidence="2 3" key="2">
    <citation type="submission" date="2018-11" db="EMBL/GenBank/DDBJ databases">
        <authorList>
            <consortium name="Pathogen Informatics"/>
        </authorList>
    </citation>
    <scope>NUCLEOTIDE SEQUENCE [LARGE SCALE GENOMIC DNA]</scope>
</reference>
<evidence type="ECO:0000313" key="2">
    <source>
        <dbReference type="EMBL" id="VDP18895.1"/>
    </source>
</evidence>
<dbReference type="AlphaFoldDB" id="A0A183IYN0"/>
<evidence type="ECO:0000256" key="1">
    <source>
        <dbReference type="SAM" id="Phobius"/>
    </source>
</evidence>
<feature type="transmembrane region" description="Helical" evidence="1">
    <location>
        <begin position="127"/>
        <end position="144"/>
    </location>
</feature>
<dbReference type="Proteomes" id="UP000270296">
    <property type="component" value="Unassembled WGS sequence"/>
</dbReference>
<keyword evidence="3" id="KW-1185">Reference proteome</keyword>
<proteinExistence type="predicted"/>
<name>A0A183IYN0_9BILA</name>